<organism evidence="4 5">
    <name type="scientific">Chlamydomonas eustigma</name>
    <dbReference type="NCBI Taxonomy" id="1157962"/>
    <lineage>
        <taxon>Eukaryota</taxon>
        <taxon>Viridiplantae</taxon>
        <taxon>Chlorophyta</taxon>
        <taxon>core chlorophytes</taxon>
        <taxon>Chlorophyceae</taxon>
        <taxon>CS clade</taxon>
        <taxon>Chlamydomonadales</taxon>
        <taxon>Chlamydomonadaceae</taxon>
        <taxon>Chlamydomonas</taxon>
    </lineage>
</organism>
<evidence type="ECO:0000259" key="3">
    <source>
        <dbReference type="PROSITE" id="PS50940"/>
    </source>
</evidence>
<dbReference type="Gene3D" id="2.170.140.10">
    <property type="entry name" value="Chitin binding domain"/>
    <property type="match status" value="2"/>
</dbReference>
<proteinExistence type="predicted"/>
<feature type="domain" description="Chitin-binding type-2" evidence="3">
    <location>
        <begin position="154"/>
        <end position="212"/>
    </location>
</feature>
<dbReference type="EMBL" id="BEGY01000112">
    <property type="protein sequence ID" value="GAX83965.1"/>
    <property type="molecule type" value="Genomic_DNA"/>
</dbReference>
<dbReference type="SUPFAM" id="SSF51445">
    <property type="entry name" value="(Trans)glycosidases"/>
    <property type="match status" value="1"/>
</dbReference>
<dbReference type="PANTHER" id="PTHR42976">
    <property type="entry name" value="BIFUNCTIONAL CHITINASE/LYSOZYME-RELATED"/>
    <property type="match status" value="1"/>
</dbReference>
<evidence type="ECO:0000313" key="4">
    <source>
        <dbReference type="EMBL" id="GAX83965.1"/>
    </source>
</evidence>
<comment type="caution">
    <text evidence="4">The sequence shown here is derived from an EMBL/GenBank/DDBJ whole genome shotgun (WGS) entry which is preliminary data.</text>
</comment>
<reference evidence="4 5" key="1">
    <citation type="submission" date="2017-08" db="EMBL/GenBank/DDBJ databases">
        <title>Acidophilic green algal genome provides insights into adaptation to an acidic environment.</title>
        <authorList>
            <person name="Hirooka S."/>
            <person name="Hirose Y."/>
            <person name="Kanesaki Y."/>
            <person name="Higuchi S."/>
            <person name="Fujiwara T."/>
            <person name="Onuma R."/>
            <person name="Era A."/>
            <person name="Ohbayashi R."/>
            <person name="Uzuka A."/>
            <person name="Nozaki H."/>
            <person name="Yoshikawa H."/>
            <person name="Miyagishima S.Y."/>
        </authorList>
    </citation>
    <scope>NUCLEOTIDE SEQUENCE [LARGE SCALE GENOMIC DNA]</scope>
    <source>
        <strain evidence="4 5">NIES-2499</strain>
    </source>
</reference>
<keyword evidence="5" id="KW-1185">Reference proteome</keyword>
<dbReference type="InterPro" id="IPR052750">
    <property type="entry name" value="GH18_Chitinase"/>
</dbReference>
<name>A0A250XLI1_9CHLO</name>
<gene>
    <name evidence="4" type="ORF">CEUSTIGMA_g11389.t1</name>
</gene>
<dbReference type="GO" id="GO:0005576">
    <property type="term" value="C:extracellular region"/>
    <property type="evidence" value="ECO:0007669"/>
    <property type="project" value="InterPro"/>
</dbReference>
<dbReference type="Pfam" id="PF01607">
    <property type="entry name" value="CBM_14"/>
    <property type="match status" value="2"/>
</dbReference>
<dbReference type="SUPFAM" id="SSF57625">
    <property type="entry name" value="Invertebrate chitin-binding proteins"/>
    <property type="match status" value="2"/>
</dbReference>
<evidence type="ECO:0000313" key="5">
    <source>
        <dbReference type="Proteomes" id="UP000232323"/>
    </source>
</evidence>
<dbReference type="AlphaFoldDB" id="A0A250XLI1"/>
<feature type="chain" id="PRO_5012580662" description="Chitin-binding type-2 domain-containing protein" evidence="2">
    <location>
        <begin position="21"/>
        <end position="555"/>
    </location>
</feature>
<feature type="domain" description="Chitin-binding type-2" evidence="3">
    <location>
        <begin position="33"/>
        <end position="93"/>
    </location>
</feature>
<sequence length="555" mass="57388">MFWVLSLLFILFIGTSFVKGRFLQTLSCPTTAAAFCSGSSPGLHTNPCDGTCSTFFNCGNSGATSAQQSCPAGLLFNPQYLYCDYPQNVICSSGPSSSTLPNPPPTALSYSSPPPKAFTLPSTATIQPPPSSIVSGSNSTANTCTTGSNAQRATCFCQTTGLAGLFADVQNGCTGFFNCYTGGSVYTSCGSGLLFNNTLQYCNWAQDVICSPVPPSPPTPSPHPPTPPSPPSPPPSPPFPPGLAATQSGILFSPYKDVTVNMNWNTYVMSSTTSGTLSPVTKMMPSGLQVLTWAFATGECGSENWGGITPASIASNIPSFTLAGKQYIISTGGAAGIFTCGSDTGFSAFLSNYNSANLVGVDFDIEGGQTPTQISNLVARVKVAQATNSNLRFSFTLATLAVFGGGNQLNSLGTSVLQAIQAAGLSWNNLFINLMVMDYGTGSYVCTMGTNNACQMGQSAISAAEDLHSFWNVPYSSIELTPMIGGNDVASNVFTIADVSIVTTYAKSKGLGGIHFWSFDRDNDGCSAGSSASATCNSYGTAGALGFTNAFLAGL</sequence>
<dbReference type="SMART" id="SM00494">
    <property type="entry name" value="ChtBD2"/>
    <property type="match status" value="2"/>
</dbReference>
<dbReference type="PANTHER" id="PTHR42976:SF1">
    <property type="entry name" value="GH18 DOMAIN-CONTAINING PROTEIN-RELATED"/>
    <property type="match status" value="1"/>
</dbReference>
<dbReference type="InterPro" id="IPR036508">
    <property type="entry name" value="Chitin-bd_dom_sf"/>
</dbReference>
<protein>
    <recommendedName>
        <fullName evidence="3">Chitin-binding type-2 domain-containing protein</fullName>
    </recommendedName>
</protein>
<dbReference type="Proteomes" id="UP000232323">
    <property type="component" value="Unassembled WGS sequence"/>
</dbReference>
<dbReference type="PROSITE" id="PS50940">
    <property type="entry name" value="CHIT_BIND_II"/>
    <property type="match status" value="2"/>
</dbReference>
<keyword evidence="2" id="KW-0732">Signal</keyword>
<accession>A0A250XLI1</accession>
<evidence type="ECO:0000256" key="1">
    <source>
        <dbReference type="SAM" id="MobiDB-lite"/>
    </source>
</evidence>
<dbReference type="GO" id="GO:0008061">
    <property type="term" value="F:chitin binding"/>
    <property type="evidence" value="ECO:0007669"/>
    <property type="project" value="InterPro"/>
</dbReference>
<dbReference type="Gene3D" id="3.20.20.80">
    <property type="entry name" value="Glycosidases"/>
    <property type="match status" value="1"/>
</dbReference>
<dbReference type="STRING" id="1157962.A0A250XLI1"/>
<dbReference type="InterPro" id="IPR002557">
    <property type="entry name" value="Chitin-bd_dom"/>
</dbReference>
<dbReference type="OrthoDB" id="76388at2759"/>
<dbReference type="InterPro" id="IPR017853">
    <property type="entry name" value="GH"/>
</dbReference>
<feature type="signal peptide" evidence="2">
    <location>
        <begin position="1"/>
        <end position="20"/>
    </location>
</feature>
<feature type="compositionally biased region" description="Pro residues" evidence="1">
    <location>
        <begin position="215"/>
        <end position="241"/>
    </location>
</feature>
<feature type="region of interest" description="Disordered" evidence="1">
    <location>
        <begin position="215"/>
        <end position="243"/>
    </location>
</feature>
<evidence type="ECO:0000256" key="2">
    <source>
        <dbReference type="SAM" id="SignalP"/>
    </source>
</evidence>